<reference evidence="1 2" key="1">
    <citation type="journal article" date="2014" name="Genome Biol. Evol.">
        <title>Comparative genomics and transcriptomics analyses reveal divergent lifestyle features of nematode endoparasitic fungus Hirsutella minnesotensis.</title>
        <authorList>
            <person name="Lai Y."/>
            <person name="Liu K."/>
            <person name="Zhang X."/>
            <person name="Zhang X."/>
            <person name="Li K."/>
            <person name="Wang N."/>
            <person name="Shu C."/>
            <person name="Wu Y."/>
            <person name="Wang C."/>
            <person name="Bushley K.E."/>
            <person name="Xiang M."/>
            <person name="Liu X."/>
        </authorList>
    </citation>
    <scope>NUCLEOTIDE SEQUENCE [LARGE SCALE GENOMIC DNA]</scope>
    <source>
        <strain evidence="1 2">3608</strain>
    </source>
</reference>
<dbReference type="SUPFAM" id="SSF52047">
    <property type="entry name" value="RNI-like"/>
    <property type="match status" value="1"/>
</dbReference>
<gene>
    <name evidence="1" type="ORF">HIM_08624</name>
</gene>
<dbReference type="EMBL" id="KQ030556">
    <property type="protein sequence ID" value="KJZ71944.1"/>
    <property type="molecule type" value="Genomic_DNA"/>
</dbReference>
<proteinExistence type="predicted"/>
<name>A0A0F8A3J6_9HYPO</name>
<protein>
    <submittedName>
        <fullName evidence="1">Uncharacterized protein</fullName>
    </submittedName>
</protein>
<keyword evidence="2" id="KW-1185">Reference proteome</keyword>
<dbReference type="AlphaFoldDB" id="A0A0F8A3J6"/>
<accession>A0A0F8A3J6</accession>
<evidence type="ECO:0000313" key="2">
    <source>
        <dbReference type="Proteomes" id="UP000054481"/>
    </source>
</evidence>
<dbReference type="Proteomes" id="UP000054481">
    <property type="component" value="Unassembled WGS sequence"/>
</dbReference>
<dbReference type="OrthoDB" id="5213490at2759"/>
<organism evidence="1 2">
    <name type="scientific">Hirsutella minnesotensis 3608</name>
    <dbReference type="NCBI Taxonomy" id="1043627"/>
    <lineage>
        <taxon>Eukaryota</taxon>
        <taxon>Fungi</taxon>
        <taxon>Dikarya</taxon>
        <taxon>Ascomycota</taxon>
        <taxon>Pezizomycotina</taxon>
        <taxon>Sordariomycetes</taxon>
        <taxon>Hypocreomycetidae</taxon>
        <taxon>Hypocreales</taxon>
        <taxon>Ophiocordycipitaceae</taxon>
        <taxon>Hirsutella</taxon>
    </lineage>
</organism>
<sequence>MAAPPSYREATRRPHWLEIVAPHVRFADYPSLCRVNRLSWSLFAPRLWVDLFKAARFFGLDPGHDLTWWFDFAFYKLDKVRSKTRALVRIIDIRHFSNNAYHFASDSDTSLLTRSFQRAFHSLPCVNTIVLDTRLDIDLDTFFGSLSSGPVNCPQLLSVANCQSHLSHSFYCHAVLQNLVYLDVSGLPGSILPLFQPTLFAKLRILKVRSRELGDATLEALAVSFGRRLWGLDLSDNKLSDAAVDVLRRFCLPPSSLHLPARFDIEGSLKSLPYGTEDYGPFFSIEESQWSGTFSHPQRYQANAPMYMPHDASGASISRTDGCCPPRSDSLETAALLLSQEESCVDPDYYRSNGITHLRMSQNRISSNGIMKLLRISGGHVEELDFGSTSLLPRSSLAHQHWPASASLNGILGAADFFRPVFSSSLRTLRIHHSLVTNVPTLEADGVSHLERLYLAETSILPRVEEAYPQTFVPDMNPRLSRLTLTGIPRRSNGPLITKLTDFIKLLATQERAIQDATAAEAATSSLPMWRAPRMLQGLRHLELEFEPDPMDGLDSATDLAAEELMASGEQGFSFFSDERTAQQRPAAPLWPRSNEASHSSAKASRYHGYGVIRDTEETVHYDGVWNGETFSTPVWVGPRVSDSHGVLQEYRHLAVDRGLRDCVGPATPSQVRAGAPPGSNIFQTAWCAAVMPRLLETPVRERLAGMRDVLDEVRACRLSAKAQYTELKRQARASGKEVLLGEPHFFWTGTLSVSIAVESTLDDASSFWR</sequence>
<dbReference type="Gene3D" id="3.80.10.10">
    <property type="entry name" value="Ribonuclease Inhibitor"/>
    <property type="match status" value="1"/>
</dbReference>
<dbReference type="InterPro" id="IPR032675">
    <property type="entry name" value="LRR_dom_sf"/>
</dbReference>
<evidence type="ECO:0000313" key="1">
    <source>
        <dbReference type="EMBL" id="KJZ71944.1"/>
    </source>
</evidence>